<gene>
    <name evidence="2" type="ORF">GCM10018980_38910</name>
</gene>
<dbReference type="Gene3D" id="3.30.450.180">
    <property type="match status" value="1"/>
</dbReference>
<evidence type="ECO:0000313" key="3">
    <source>
        <dbReference type="Proteomes" id="UP000619355"/>
    </source>
</evidence>
<dbReference type="SUPFAM" id="SSF47413">
    <property type="entry name" value="lambda repressor-like DNA-binding domains"/>
    <property type="match status" value="1"/>
</dbReference>
<reference evidence="3" key="1">
    <citation type="journal article" date="2019" name="Int. J. Syst. Evol. Microbiol.">
        <title>The Global Catalogue of Microorganisms (GCM) 10K type strain sequencing project: providing services to taxonomists for standard genome sequencing and annotation.</title>
        <authorList>
            <consortium name="The Broad Institute Genomics Platform"/>
            <consortium name="The Broad Institute Genome Sequencing Center for Infectious Disease"/>
            <person name="Wu L."/>
            <person name="Ma J."/>
        </authorList>
    </citation>
    <scope>NUCLEOTIDE SEQUENCE [LARGE SCALE GENOMIC DNA]</scope>
    <source>
        <strain evidence="3">JCM 4253</strain>
    </source>
</reference>
<protein>
    <submittedName>
        <fullName evidence="2">DNA-binding protein</fullName>
    </submittedName>
</protein>
<dbReference type="PROSITE" id="PS50943">
    <property type="entry name" value="HTH_CROC1"/>
    <property type="match status" value="1"/>
</dbReference>
<dbReference type="CDD" id="cd00093">
    <property type="entry name" value="HTH_XRE"/>
    <property type="match status" value="1"/>
</dbReference>
<keyword evidence="3" id="KW-1185">Reference proteome</keyword>
<dbReference type="PANTHER" id="PTHR35010:SF2">
    <property type="entry name" value="BLL4672 PROTEIN"/>
    <property type="match status" value="1"/>
</dbReference>
<evidence type="ECO:0000313" key="2">
    <source>
        <dbReference type="EMBL" id="GHG54366.1"/>
    </source>
</evidence>
<dbReference type="InterPro" id="IPR001387">
    <property type="entry name" value="Cro/C1-type_HTH"/>
</dbReference>
<dbReference type="GO" id="GO:0003677">
    <property type="term" value="F:DNA binding"/>
    <property type="evidence" value="ECO:0007669"/>
    <property type="project" value="UniProtKB-KW"/>
</dbReference>
<proteinExistence type="predicted"/>
<dbReference type="AlphaFoldDB" id="A0A919EWM4"/>
<dbReference type="PANTHER" id="PTHR35010">
    <property type="entry name" value="BLL4672 PROTEIN-RELATED"/>
    <property type="match status" value="1"/>
</dbReference>
<evidence type="ECO:0000259" key="1">
    <source>
        <dbReference type="PROSITE" id="PS50943"/>
    </source>
</evidence>
<dbReference type="Proteomes" id="UP000619355">
    <property type="component" value="Unassembled WGS sequence"/>
</dbReference>
<dbReference type="SMART" id="SM00530">
    <property type="entry name" value="HTH_XRE"/>
    <property type="match status" value="1"/>
</dbReference>
<keyword evidence="2" id="KW-0238">DNA-binding</keyword>
<dbReference type="Pfam" id="PF17765">
    <property type="entry name" value="MLTR_LBD"/>
    <property type="match status" value="1"/>
</dbReference>
<name>A0A919EWM4_9ACTN</name>
<dbReference type="EMBL" id="BNBF01000011">
    <property type="protein sequence ID" value="GHG54366.1"/>
    <property type="molecule type" value="Genomic_DNA"/>
</dbReference>
<accession>A0A919EWM4</accession>
<dbReference type="InterPro" id="IPR010982">
    <property type="entry name" value="Lambda_DNA-bd_dom_sf"/>
</dbReference>
<dbReference type="InterPro" id="IPR041413">
    <property type="entry name" value="MLTR_LBD"/>
</dbReference>
<sequence>MLLAYDRHMNGDRTEAEVGDFLRSRRARIRPEEVGLPAHGRRRVPGLRREEVAQLAGVSVDYYIRLEQGRGTSVSDAVLDAVARVLRLDETEQAYLRTVARPRRRPGPQAGASRVRPGVQLLLDAMERSAAFVLGRRMDVLAWNALGDAVNGFSRLAPAERNMARLVFLDPAGRELYPEWHAVAAQTVAHLRVHAGRYADDPELCALVGELSVRSEDFRRLWADHEVRECAYGVKTVRHPVAGLLTLPYETMTTPSDPEQTIVAYTPEPGSETAERLALLGSWVTL</sequence>
<feature type="domain" description="HTH cro/C1-type" evidence="1">
    <location>
        <begin position="46"/>
        <end position="93"/>
    </location>
</feature>
<dbReference type="Gene3D" id="1.10.260.40">
    <property type="entry name" value="lambda repressor-like DNA-binding domains"/>
    <property type="match status" value="1"/>
</dbReference>
<organism evidence="2 3">
    <name type="scientific">Streptomyces capoamus</name>
    <dbReference type="NCBI Taxonomy" id="68183"/>
    <lineage>
        <taxon>Bacteria</taxon>
        <taxon>Bacillati</taxon>
        <taxon>Actinomycetota</taxon>
        <taxon>Actinomycetes</taxon>
        <taxon>Kitasatosporales</taxon>
        <taxon>Streptomycetaceae</taxon>
        <taxon>Streptomyces</taxon>
    </lineage>
</organism>
<dbReference type="Pfam" id="PF13560">
    <property type="entry name" value="HTH_31"/>
    <property type="match status" value="1"/>
</dbReference>
<comment type="caution">
    <text evidence="2">The sequence shown here is derived from an EMBL/GenBank/DDBJ whole genome shotgun (WGS) entry which is preliminary data.</text>
</comment>